<feature type="domain" description="VOC" evidence="4">
    <location>
        <begin position="63"/>
        <end position="180"/>
    </location>
</feature>
<protein>
    <recommendedName>
        <fullName evidence="2">Bleomycin resistance protein</fullName>
    </recommendedName>
</protein>
<dbReference type="PROSITE" id="PS51819">
    <property type="entry name" value="VOC"/>
    <property type="match status" value="1"/>
</dbReference>
<keyword evidence="6" id="KW-1185">Reference proteome</keyword>
<dbReference type="EMBL" id="JAVYII010000009">
    <property type="protein sequence ID" value="MDT9594990.1"/>
    <property type="molecule type" value="Genomic_DNA"/>
</dbReference>
<dbReference type="RefSeq" id="WP_315735313.1">
    <property type="nucleotide sequence ID" value="NZ_JAVYII010000009.1"/>
</dbReference>
<dbReference type="Pfam" id="PF19581">
    <property type="entry name" value="Glyoxalase_7"/>
    <property type="match status" value="1"/>
</dbReference>
<reference evidence="5 6" key="1">
    <citation type="submission" date="2023-08" db="EMBL/GenBank/DDBJ databases">
        <title>Nocardioides seae sp. nov., a bacterium isolated from a soil.</title>
        <authorList>
            <person name="Wang X."/>
        </authorList>
    </citation>
    <scope>NUCLEOTIDE SEQUENCE [LARGE SCALE GENOMIC DNA]</scope>
    <source>
        <strain evidence="5 6">YZH12</strain>
    </source>
</reference>
<evidence type="ECO:0000313" key="6">
    <source>
        <dbReference type="Proteomes" id="UP001268542"/>
    </source>
</evidence>
<name>A0ABU3Q1S4_9ACTN</name>
<dbReference type="InterPro" id="IPR000335">
    <property type="entry name" value="Bleomycin-R"/>
</dbReference>
<comment type="caution">
    <text evidence="5">The sequence shown here is derived from an EMBL/GenBank/DDBJ whole genome shotgun (WGS) entry which is preliminary data.</text>
</comment>
<proteinExistence type="inferred from homology"/>
<comment type="similarity">
    <text evidence="1">Belongs to the bleomycin resistance protein family.</text>
</comment>
<dbReference type="SUPFAM" id="SSF54593">
    <property type="entry name" value="Glyoxalase/Bleomycin resistance protein/Dihydroxybiphenyl dioxygenase"/>
    <property type="match status" value="1"/>
</dbReference>
<dbReference type="Gene3D" id="3.10.180.10">
    <property type="entry name" value="2,3-Dihydroxybiphenyl 1,2-Dioxygenase, domain 1"/>
    <property type="match status" value="1"/>
</dbReference>
<evidence type="ECO:0000256" key="2">
    <source>
        <dbReference type="ARBA" id="ARBA00021572"/>
    </source>
</evidence>
<evidence type="ECO:0000259" key="4">
    <source>
        <dbReference type="PROSITE" id="PS51819"/>
    </source>
</evidence>
<dbReference type="Proteomes" id="UP001268542">
    <property type="component" value="Unassembled WGS sequence"/>
</dbReference>
<dbReference type="InterPro" id="IPR029068">
    <property type="entry name" value="Glyas_Bleomycin-R_OHBP_Dase"/>
</dbReference>
<dbReference type="InterPro" id="IPR037523">
    <property type="entry name" value="VOC_core"/>
</dbReference>
<gene>
    <name evidence="5" type="ORF">RDV89_18015</name>
</gene>
<evidence type="ECO:0000256" key="1">
    <source>
        <dbReference type="ARBA" id="ARBA00011051"/>
    </source>
</evidence>
<sequence length="182" mass="19448">MSRPSLPSSLPLTVREVKDLARSLRGALAPHVRLAHGQALDVLARAAGLPDWNALAARYAGPGLGAPMPILRVYDSGLAHRFYVDWLGFDVDFVHRYDAAAPAFTGISRDQVALGLSEHHGDGTPGSVVWIPVRELAAYRAALLADPAAPLRPGIDRDAPGGPTMSVLDPFGNELRFCEPDL</sequence>
<organism evidence="5 6">
    <name type="scientific">Nocardioides imazamoxiresistens</name>
    <dbReference type="NCBI Taxonomy" id="3231893"/>
    <lineage>
        <taxon>Bacteria</taxon>
        <taxon>Bacillati</taxon>
        <taxon>Actinomycetota</taxon>
        <taxon>Actinomycetes</taxon>
        <taxon>Propionibacteriales</taxon>
        <taxon>Nocardioidaceae</taxon>
        <taxon>Nocardioides</taxon>
    </lineage>
</organism>
<keyword evidence="3" id="KW-0046">Antibiotic resistance</keyword>
<evidence type="ECO:0000256" key="3">
    <source>
        <dbReference type="ARBA" id="ARBA00023251"/>
    </source>
</evidence>
<evidence type="ECO:0000313" key="5">
    <source>
        <dbReference type="EMBL" id="MDT9594990.1"/>
    </source>
</evidence>
<dbReference type="Pfam" id="PF20066">
    <property type="entry name" value="Glyoxalase_8"/>
    <property type="match status" value="1"/>
</dbReference>
<dbReference type="InterPro" id="IPR045517">
    <property type="entry name" value="Glyoxalase_8"/>
</dbReference>
<accession>A0ABU3Q1S4</accession>